<feature type="compositionally biased region" description="Polar residues" evidence="1">
    <location>
        <begin position="20"/>
        <end position="35"/>
    </location>
</feature>
<feature type="compositionally biased region" description="Basic and acidic residues" evidence="1">
    <location>
        <begin position="42"/>
        <end position="54"/>
    </location>
</feature>
<keyword evidence="3" id="KW-1185">Reference proteome</keyword>
<dbReference type="EMBL" id="JABFTP020000186">
    <property type="protein sequence ID" value="KAL3289536.1"/>
    <property type="molecule type" value="Genomic_DNA"/>
</dbReference>
<proteinExistence type="predicted"/>
<protein>
    <submittedName>
        <fullName evidence="2">Uncharacterized protein</fullName>
    </submittedName>
</protein>
<accession>A0ABD2PFV4</accession>
<sequence length="91" mass="10946">MEMDESEEHHKGNKRRKTRVQSQNGKILGNKWNQHQNKEKKRTKEDQRNDKKRWAEKLAEEAQEAANLEIMKKLHKITRLTANKQLRSKKT</sequence>
<evidence type="ECO:0000313" key="2">
    <source>
        <dbReference type="EMBL" id="KAL3289536.1"/>
    </source>
</evidence>
<gene>
    <name evidence="2" type="ORF">HHI36_022953</name>
</gene>
<dbReference type="AlphaFoldDB" id="A0ABD2PFV4"/>
<reference evidence="2 3" key="1">
    <citation type="journal article" date="2021" name="BMC Biol.">
        <title>Horizontally acquired antibacterial genes associated with adaptive radiation of ladybird beetles.</title>
        <authorList>
            <person name="Li H.S."/>
            <person name="Tang X.F."/>
            <person name="Huang Y.H."/>
            <person name="Xu Z.Y."/>
            <person name="Chen M.L."/>
            <person name="Du X.Y."/>
            <person name="Qiu B.Y."/>
            <person name="Chen P.T."/>
            <person name="Zhang W."/>
            <person name="Slipinski A."/>
            <person name="Escalona H.E."/>
            <person name="Waterhouse R.M."/>
            <person name="Zwick A."/>
            <person name="Pang H."/>
        </authorList>
    </citation>
    <scope>NUCLEOTIDE SEQUENCE [LARGE SCALE GENOMIC DNA]</scope>
    <source>
        <strain evidence="2">SYSU2018</strain>
    </source>
</reference>
<dbReference type="Proteomes" id="UP001516400">
    <property type="component" value="Unassembled WGS sequence"/>
</dbReference>
<organism evidence="2 3">
    <name type="scientific">Cryptolaemus montrouzieri</name>
    <dbReference type="NCBI Taxonomy" id="559131"/>
    <lineage>
        <taxon>Eukaryota</taxon>
        <taxon>Metazoa</taxon>
        <taxon>Ecdysozoa</taxon>
        <taxon>Arthropoda</taxon>
        <taxon>Hexapoda</taxon>
        <taxon>Insecta</taxon>
        <taxon>Pterygota</taxon>
        <taxon>Neoptera</taxon>
        <taxon>Endopterygota</taxon>
        <taxon>Coleoptera</taxon>
        <taxon>Polyphaga</taxon>
        <taxon>Cucujiformia</taxon>
        <taxon>Coccinelloidea</taxon>
        <taxon>Coccinellidae</taxon>
        <taxon>Scymninae</taxon>
        <taxon>Scymnini</taxon>
        <taxon>Cryptolaemus</taxon>
    </lineage>
</organism>
<comment type="caution">
    <text evidence="2">The sequence shown here is derived from an EMBL/GenBank/DDBJ whole genome shotgun (WGS) entry which is preliminary data.</text>
</comment>
<name>A0ABD2PFV4_9CUCU</name>
<evidence type="ECO:0000256" key="1">
    <source>
        <dbReference type="SAM" id="MobiDB-lite"/>
    </source>
</evidence>
<evidence type="ECO:0000313" key="3">
    <source>
        <dbReference type="Proteomes" id="UP001516400"/>
    </source>
</evidence>
<feature type="region of interest" description="Disordered" evidence="1">
    <location>
        <begin position="1"/>
        <end position="54"/>
    </location>
</feature>